<sequence>MNLSTFRHRIRALGLLALLGVAVLAGTVQAQGIAQPLQLVKPVTPLESRRFVHMDRLNAEYLLPVALRVGNVATADNPSLLAVYRAQMGYVASTMTVDPTIPVPDYADCIKRFDGTEQSVPNICKITMDKVVASISQSKSDNENFVTYLRAFTLSQSSIILVGRYLQTPFTDKEVSAIAAYHAFRLTREKNEMWLKNFRTCLESKSQTSTCKNMKLDELSAMLTLDYLKAFNEEPKHD</sequence>
<dbReference type="Proteomes" id="UP000320948">
    <property type="component" value="Unassembled WGS sequence"/>
</dbReference>
<reference evidence="1 2" key="1">
    <citation type="journal article" date="2017" name="Nat. Commun.">
        <title>In situ click chemistry generation of cyclooxygenase-2 inhibitors.</title>
        <authorList>
            <person name="Bhardwaj A."/>
            <person name="Kaur J."/>
            <person name="Wuest M."/>
            <person name="Wuest F."/>
        </authorList>
    </citation>
    <scope>NUCLEOTIDE SEQUENCE [LARGE SCALE GENOMIC DNA]</scope>
    <source>
        <strain evidence="1">S2_018_000_R2_106</strain>
    </source>
</reference>
<protein>
    <submittedName>
        <fullName evidence="1">Uncharacterized protein</fullName>
    </submittedName>
</protein>
<name>A0A6N4RBU7_BLAVI</name>
<gene>
    <name evidence="1" type="ORF">DI628_02365</name>
</gene>
<proteinExistence type="predicted"/>
<dbReference type="EMBL" id="VAFM01000001">
    <property type="protein sequence ID" value="TKW61485.1"/>
    <property type="molecule type" value="Genomic_DNA"/>
</dbReference>
<evidence type="ECO:0000313" key="1">
    <source>
        <dbReference type="EMBL" id="TKW61485.1"/>
    </source>
</evidence>
<comment type="caution">
    <text evidence="1">The sequence shown here is derived from an EMBL/GenBank/DDBJ whole genome shotgun (WGS) entry which is preliminary data.</text>
</comment>
<evidence type="ECO:0000313" key="2">
    <source>
        <dbReference type="Proteomes" id="UP000320948"/>
    </source>
</evidence>
<dbReference type="AlphaFoldDB" id="A0A6N4RBU7"/>
<organism evidence="1 2">
    <name type="scientific">Blastochloris viridis</name>
    <name type="common">Rhodopseudomonas viridis</name>
    <dbReference type="NCBI Taxonomy" id="1079"/>
    <lineage>
        <taxon>Bacteria</taxon>
        <taxon>Pseudomonadati</taxon>
        <taxon>Pseudomonadota</taxon>
        <taxon>Alphaproteobacteria</taxon>
        <taxon>Hyphomicrobiales</taxon>
        <taxon>Blastochloridaceae</taxon>
        <taxon>Blastochloris</taxon>
    </lineage>
</organism>
<accession>A0A6N4RBU7</accession>